<accession>A0A819RQD5</accession>
<gene>
    <name evidence="2" type="ORF">UXM345_LOCUS19075</name>
</gene>
<evidence type="ECO:0000313" key="2">
    <source>
        <dbReference type="EMBL" id="CAF4048692.1"/>
    </source>
</evidence>
<name>A0A819RQD5_9BILA</name>
<protein>
    <recommendedName>
        <fullName evidence="1">Beta-lactamase-related domain-containing protein</fullName>
    </recommendedName>
</protein>
<evidence type="ECO:0000313" key="3">
    <source>
        <dbReference type="Proteomes" id="UP000663842"/>
    </source>
</evidence>
<dbReference type="Proteomes" id="UP000663842">
    <property type="component" value="Unassembled WGS sequence"/>
</dbReference>
<sequence>EVNGPLIDDNTLFGLASVSKAITATALAALAEKDIVSFEDRISINGVNLSLKNILSHTTGYKIRGDSEIEKGDYAQSKDYKIEELIKVLNISSYALPVNSRNLAYPHSKEKDKIAFPSNYQKIVPTSAGNRPHIISKKSLNLLFTPLARADDVFNWNILPFKNGEVTSSYCLGWRKLTLKSRGKLTLVFHSGYINGATAFVGIIP</sequence>
<dbReference type="InterPro" id="IPR012338">
    <property type="entry name" value="Beta-lactam/transpept-like"/>
</dbReference>
<evidence type="ECO:0000259" key="1">
    <source>
        <dbReference type="Pfam" id="PF00144"/>
    </source>
</evidence>
<dbReference type="InterPro" id="IPR001466">
    <property type="entry name" value="Beta-lactam-related"/>
</dbReference>
<dbReference type="PANTHER" id="PTHR46825">
    <property type="entry name" value="D-ALANYL-D-ALANINE-CARBOXYPEPTIDASE/ENDOPEPTIDASE AMPH"/>
    <property type="match status" value="1"/>
</dbReference>
<dbReference type="PANTHER" id="PTHR46825:SF9">
    <property type="entry name" value="BETA-LACTAMASE-RELATED DOMAIN-CONTAINING PROTEIN"/>
    <property type="match status" value="1"/>
</dbReference>
<feature type="domain" description="Beta-lactamase-related" evidence="1">
    <location>
        <begin position="7"/>
        <end position="83"/>
    </location>
</feature>
<dbReference type="SUPFAM" id="SSF56601">
    <property type="entry name" value="beta-lactamase/transpeptidase-like"/>
    <property type="match status" value="1"/>
</dbReference>
<reference evidence="2" key="1">
    <citation type="submission" date="2021-02" db="EMBL/GenBank/DDBJ databases">
        <authorList>
            <person name="Nowell W R."/>
        </authorList>
    </citation>
    <scope>NUCLEOTIDE SEQUENCE</scope>
</reference>
<dbReference type="EMBL" id="CAJOBF010002663">
    <property type="protein sequence ID" value="CAF4048692.1"/>
    <property type="molecule type" value="Genomic_DNA"/>
</dbReference>
<proteinExistence type="predicted"/>
<comment type="caution">
    <text evidence="2">The sequence shown here is derived from an EMBL/GenBank/DDBJ whole genome shotgun (WGS) entry which is preliminary data.</text>
</comment>
<dbReference type="InterPro" id="IPR050491">
    <property type="entry name" value="AmpC-like"/>
</dbReference>
<dbReference type="Pfam" id="PF00144">
    <property type="entry name" value="Beta-lactamase"/>
    <property type="match status" value="1"/>
</dbReference>
<dbReference type="Gene3D" id="3.40.710.10">
    <property type="entry name" value="DD-peptidase/beta-lactamase superfamily"/>
    <property type="match status" value="1"/>
</dbReference>
<dbReference type="AlphaFoldDB" id="A0A819RQD5"/>
<feature type="non-terminal residue" evidence="2">
    <location>
        <position position="1"/>
    </location>
</feature>
<organism evidence="2 3">
    <name type="scientific">Rotaria magnacalcarata</name>
    <dbReference type="NCBI Taxonomy" id="392030"/>
    <lineage>
        <taxon>Eukaryota</taxon>
        <taxon>Metazoa</taxon>
        <taxon>Spiralia</taxon>
        <taxon>Gnathifera</taxon>
        <taxon>Rotifera</taxon>
        <taxon>Eurotatoria</taxon>
        <taxon>Bdelloidea</taxon>
        <taxon>Philodinida</taxon>
        <taxon>Philodinidae</taxon>
        <taxon>Rotaria</taxon>
    </lineage>
</organism>